<reference evidence="4" key="1">
    <citation type="submission" date="2016-11" db="EMBL/GenBank/DDBJ databases">
        <authorList>
            <person name="Varghese N."/>
            <person name="Submissions S."/>
        </authorList>
    </citation>
    <scope>NUCLEOTIDE SEQUENCE [LARGE SCALE GENOMIC DNA]</scope>
    <source>
        <strain evidence="4">DSM 15449</strain>
    </source>
</reference>
<accession>A0A1M5YZU5</accession>
<dbReference type="InterPro" id="IPR022385">
    <property type="entry name" value="Rhs_assc_core"/>
</dbReference>
<feature type="domain" description="Teneurin-like YD-shell" evidence="2">
    <location>
        <begin position="1127"/>
        <end position="1401"/>
    </location>
</feature>
<dbReference type="NCBIfam" id="TIGR01643">
    <property type="entry name" value="YD_repeat_2x"/>
    <property type="match status" value="5"/>
</dbReference>
<dbReference type="EMBL" id="FQXJ01000009">
    <property type="protein sequence ID" value="SHI17489.1"/>
    <property type="molecule type" value="Genomic_DNA"/>
</dbReference>
<keyword evidence="4" id="KW-1185">Reference proteome</keyword>
<dbReference type="OrthoDB" id="513777at2"/>
<dbReference type="Gene3D" id="2.180.10.10">
    <property type="entry name" value="RHS repeat-associated core"/>
    <property type="match status" value="3"/>
</dbReference>
<dbReference type="PANTHER" id="PTHR32305:SF15">
    <property type="entry name" value="PROTEIN RHSA-RELATED"/>
    <property type="match status" value="1"/>
</dbReference>
<gene>
    <name evidence="3" type="ORF">SAMN02746098_02799</name>
</gene>
<proteinExistence type="predicted"/>
<evidence type="ECO:0000313" key="3">
    <source>
        <dbReference type="EMBL" id="SHI17489.1"/>
    </source>
</evidence>
<dbReference type="Gene3D" id="2.60.120.260">
    <property type="entry name" value="Galactose-binding domain-like"/>
    <property type="match status" value="2"/>
</dbReference>
<dbReference type="InterPro" id="IPR056823">
    <property type="entry name" value="TEN-like_YD-shell"/>
</dbReference>
<sequence length="1570" mass="172501">MSDNYPVQLYKNPDGTYTLQEINESGGYQAELPSVVFAGDGKVIRLLDGKTNTTSVTRVGDKIRLTDASSRVVELTLVNGTVASLQDHTGQVKVTYNYNPEGFLTQVTYKDAVYGDSSLKYSWDKGQLRSMTDKNGTPYYLTYDNLNRIASVGEINLLGNPSFEAGYGSNLDSWEEKIDYDYGSITEDSSTATTGKGSVHIQSSPTVYPGSSQSFLYVQQTIPIKPSTAYNLSAKLKTGGLNGRAFLNTVQTDVNGTILDSTWKDTRSIALTGTKDWTKQSLSMTTQANAAYLIVYLEVDHDNTHFGGDAYFDEAQLVEGAAAAEFHGHTEIGFGGDGWVTSPLGDVTQYVHNNYGNPIAVINDPGGVNSATRMTWNAADQLTSLTTPLGNTYNYKYDAFGNMTKATEPTTDPNGRETSYDYYRNRLKTLTQADGKYVQNAWDPVSLDQQTQTDQAGNSKAYTYDAGNLTMESNLLGIADNRIYNSGFNEVDSNNQPLEWLGYAPTGSTNLTEEDLEAPYGGSRILKLNPGTNHNTYQWTGFVSVADKAKGNYILSGDIKAAGSGSTLGAVINIFWYDADKNLIEDPTPYFKVKDGEWQRYTATDIKPPANAVYARIMAITYQGYIGYFENLQFEQSPQIRGYNALQNSSFVNGLSKWARSSSYADVISEVGTINLPSTGSTYLESQTLIPVKQGQDYTLSGNLSTDPLTAASGNGASLQVLIYNQAGTYVQTIKSKVVSEKSGLAKYVVPFNSPVNGTAKVRLDVTSAQGVAKFDNIRFGYGREVVTSNYDSSNNYVVSTTNQLNKTVSYGNDAYGQATSVTSPTGEVIRYAYDGQERLRTVTDNAQNLTTYGLDANGNVLSVNTKAPSGTIYNQSSFVYDDKNNLQAEKNAANSIVSSYAYDANGRLTQKTNASGSTVSLDYGPLGLLKTLRLSSNETYGFSYDLEGRRKQATVSKTPTGPILHTFDYDYDEVGNLISSIEKGSSGTFIGSITKPAGDMYSKTDQLLGFKLKYLSNPDVLYAFVYSPNKLVEKVSAAGKDTLFKYDEGSKLKLQTNPNGVEDRFDYNEGNQLIGTSTFKPGTDTKITNKYEYDDDGRLKSITRDGSENPTTKYVYNNGTEQLNRLTQAEITDDVKKHTLDYSYDPAGNLKTMELPSGQTNTFAYDGDNKISSLNGSAGNVSYDANGNLTKLTVNGKTQQYVYDAANRLTSVKNGAGTVIASYTYDGDGQRLTKTVGSETITYHYFKGQLMYETSNQYADKVTARYTRTPEGKLLSIYIFRPVGEYWNYYYYHYNAHGDVVAVTDSNGALYRQYAYDPYGNVISVKDGAGDSIDMSADDDFNHAYTYAGYRYDKETGLYFLNARYYNAGIGRFLTKDNIYQDLSNPQTLNRYTYTGGDPVNRHDPNGHIWFLLPFLGEGALMALVVIGNYFATVASAPDFQQDVQMTAMDLSEKNYVGAAVDAASAAIPAVSATTVKAIGKAVHGNSLQTAKAAVGYALKHIDTGEILKYGETTLGPKRYTKKYLLKNNADMEIMVRGTKKEMHDWQHNMILEYKFTFGKRPTLNKSDW</sequence>
<evidence type="ECO:0000313" key="4">
    <source>
        <dbReference type="Proteomes" id="UP000183954"/>
    </source>
</evidence>
<dbReference type="NCBIfam" id="TIGR03696">
    <property type="entry name" value="Rhs_assc_core"/>
    <property type="match status" value="1"/>
</dbReference>
<dbReference type="Proteomes" id="UP000183954">
    <property type="component" value="Unassembled WGS sequence"/>
</dbReference>
<name>A0A1M5YZU5_9FIRM</name>
<dbReference type="STRING" id="1121420.SAMN02746098_02799"/>
<dbReference type="Pfam" id="PF25023">
    <property type="entry name" value="TEN_YD-shell"/>
    <property type="match status" value="1"/>
</dbReference>
<dbReference type="Pfam" id="PF05593">
    <property type="entry name" value="RHS_repeat"/>
    <property type="match status" value="3"/>
</dbReference>
<organism evidence="3 4">
    <name type="scientific">Desulfosporosinus lacus DSM 15449</name>
    <dbReference type="NCBI Taxonomy" id="1121420"/>
    <lineage>
        <taxon>Bacteria</taxon>
        <taxon>Bacillati</taxon>
        <taxon>Bacillota</taxon>
        <taxon>Clostridia</taxon>
        <taxon>Eubacteriales</taxon>
        <taxon>Desulfitobacteriaceae</taxon>
        <taxon>Desulfosporosinus</taxon>
    </lineage>
</organism>
<evidence type="ECO:0000259" key="2">
    <source>
        <dbReference type="Pfam" id="PF25023"/>
    </source>
</evidence>
<dbReference type="InterPro" id="IPR050708">
    <property type="entry name" value="T6SS_VgrG/RHS"/>
</dbReference>
<dbReference type="RefSeq" id="WP_073030338.1">
    <property type="nucleotide sequence ID" value="NZ_FQXJ01000009.1"/>
</dbReference>
<keyword evidence="1" id="KW-0677">Repeat</keyword>
<protein>
    <submittedName>
        <fullName evidence="3">RHS repeat-associated core domain-containing protein</fullName>
    </submittedName>
</protein>
<dbReference type="InterPro" id="IPR006530">
    <property type="entry name" value="YD"/>
</dbReference>
<dbReference type="InterPro" id="IPR031325">
    <property type="entry name" value="RHS_repeat"/>
</dbReference>
<dbReference type="PANTHER" id="PTHR32305">
    <property type="match status" value="1"/>
</dbReference>
<evidence type="ECO:0000256" key="1">
    <source>
        <dbReference type="ARBA" id="ARBA00022737"/>
    </source>
</evidence>